<sequence>MQVPFPDHIDQRKFADRVMRATAQMSVPAFRVKKGRLYAAEVVGCIQTAGIRINVLPKLDTPDKDRDRNFLLNMLTAASHLRNPLSSPASVKGSSLDPLEALIFEIASELRSALFDGSPRRYEEKQEELSTVRGRIDFTRLATRLPSDQIRIPVRYSPLHIHNELAICLKAIALLLNRISKSNINRLLLASVIGQFDAVPTRKLRLSQLMSLRLMPSEDKWARAISIAKMFLSNQSPDPTFSGQNEAFSLIFPLQHLFERAMRGILSSALSGTELQSTHKSESLFLYYDESDESGVVRLKPDYLLRKSEKIIAVADAKWKRVSEKGRAYGVKREDLYQLNAYLSRYEASHALVFFPKAPWMNQSWVARYISPNGSDKVHLIGTDIERLVSRNKVTRAEALGDLSLVITQTLAGH</sequence>
<dbReference type="PANTHER" id="PTHR38733">
    <property type="entry name" value="PROTEIN MCRC"/>
    <property type="match status" value="1"/>
</dbReference>
<dbReference type="AlphaFoldDB" id="A0A2S6Z8S0"/>
<evidence type="ECO:0000313" key="1">
    <source>
        <dbReference type="EMBL" id="PPT78147.1"/>
    </source>
</evidence>
<evidence type="ECO:0008006" key="3">
    <source>
        <dbReference type="Google" id="ProtNLM"/>
    </source>
</evidence>
<accession>A0A2S6Z8S0</accession>
<dbReference type="EMBL" id="MIGV01000002">
    <property type="protein sequence ID" value="PPT78147.1"/>
    <property type="molecule type" value="Genomic_DNA"/>
</dbReference>
<dbReference type="Proteomes" id="UP000238270">
    <property type="component" value="Unassembled WGS sequence"/>
</dbReference>
<name>A0A2S6Z8S0_9XANT</name>
<gene>
    <name evidence="1" type="ORF">XaplCFBP3122_02280</name>
</gene>
<organism evidence="1 2">
    <name type="scientific">Xanthomonas arboricola pv. populi</name>
    <dbReference type="NCBI Taxonomy" id="487823"/>
    <lineage>
        <taxon>Bacteria</taxon>
        <taxon>Pseudomonadati</taxon>
        <taxon>Pseudomonadota</taxon>
        <taxon>Gammaproteobacteria</taxon>
        <taxon>Lysobacterales</taxon>
        <taxon>Lysobacteraceae</taxon>
        <taxon>Xanthomonas</taxon>
    </lineage>
</organism>
<comment type="caution">
    <text evidence="1">The sequence shown here is derived from an EMBL/GenBank/DDBJ whole genome shotgun (WGS) entry which is preliminary data.</text>
</comment>
<proteinExistence type="predicted"/>
<dbReference type="InterPro" id="IPR019292">
    <property type="entry name" value="McrC"/>
</dbReference>
<dbReference type="PANTHER" id="PTHR38733:SF1">
    <property type="entry name" value="TYPE IV METHYL-DIRECTED RESTRICTION ENZYME ECOKMCRBC"/>
    <property type="match status" value="1"/>
</dbReference>
<dbReference type="Pfam" id="PF10117">
    <property type="entry name" value="McrBC"/>
    <property type="match status" value="1"/>
</dbReference>
<protein>
    <recommendedName>
        <fullName evidence="3">Restriction endonuclease</fullName>
    </recommendedName>
</protein>
<evidence type="ECO:0000313" key="2">
    <source>
        <dbReference type="Proteomes" id="UP000238270"/>
    </source>
</evidence>
<reference evidence="1 2" key="1">
    <citation type="submission" date="2016-08" db="EMBL/GenBank/DDBJ databases">
        <title>Evolution of the type three secretion system and type three effector repertoires in Xanthomonas.</title>
        <authorList>
            <person name="Merda D."/>
            <person name="Briand M."/>
            <person name="Bosis E."/>
            <person name="Rousseau C."/>
            <person name="Portier P."/>
            <person name="Jacques M.-A."/>
            <person name="Fischer-Le Saux M."/>
        </authorList>
    </citation>
    <scope>NUCLEOTIDE SEQUENCE [LARGE SCALE GENOMIC DNA]</scope>
    <source>
        <strain evidence="1 2">CFBP 3122</strain>
    </source>
</reference>